<name>A0AAN8A895_9SACH</name>
<evidence type="ECO:0000256" key="8">
    <source>
        <dbReference type="PIRSR" id="PIRSR016262-3"/>
    </source>
</evidence>
<organism evidence="10 11">
    <name type="scientific">Arxiozyma heterogenica</name>
    <dbReference type="NCBI Taxonomy" id="278026"/>
    <lineage>
        <taxon>Eukaryota</taxon>
        <taxon>Fungi</taxon>
        <taxon>Dikarya</taxon>
        <taxon>Ascomycota</taxon>
        <taxon>Saccharomycotina</taxon>
        <taxon>Saccharomycetes</taxon>
        <taxon>Saccharomycetales</taxon>
        <taxon>Saccharomycetaceae</taxon>
        <taxon>Arxiozyma</taxon>
    </lineage>
</organism>
<protein>
    <recommendedName>
        <fullName evidence="5">Octanoyltransferase</fullName>
        <ecNumber evidence="5">2.3.1.181</ecNumber>
    </recommendedName>
</protein>
<proteinExistence type="inferred from homology"/>
<comment type="pathway">
    <text evidence="1 5">Protein modification; protein lipoylation via endogenous pathway; protein N(6)-(lipoyl)lysine from octanoyl-[acyl-carrier-protein]: step 1/2.</text>
</comment>
<dbReference type="GO" id="GO:0009249">
    <property type="term" value="P:protein lipoylation"/>
    <property type="evidence" value="ECO:0007669"/>
    <property type="project" value="InterPro"/>
</dbReference>
<dbReference type="AlphaFoldDB" id="A0AAN8A895"/>
<keyword evidence="3 5" id="KW-0808">Transferase</keyword>
<dbReference type="GO" id="GO:0033819">
    <property type="term" value="F:lipoyl(octanoyl) transferase activity"/>
    <property type="evidence" value="ECO:0007669"/>
    <property type="project" value="UniProtKB-EC"/>
</dbReference>
<feature type="site" description="Lowers pKa of active site Cys" evidence="8">
    <location>
        <position position="239"/>
    </location>
</feature>
<dbReference type="InterPro" id="IPR000544">
    <property type="entry name" value="Octanoyltransferase"/>
</dbReference>
<dbReference type="PROSITE" id="PS01313">
    <property type="entry name" value="LIPB"/>
    <property type="match status" value="1"/>
</dbReference>
<comment type="catalytic activity">
    <reaction evidence="5">
        <text>octanoyl-[ACP] + L-lysyl-[protein] = N(6)-octanoyl-L-lysyl-[protein] + holo-[ACP] + H(+)</text>
        <dbReference type="Rhea" id="RHEA:17665"/>
        <dbReference type="Rhea" id="RHEA-COMP:9636"/>
        <dbReference type="Rhea" id="RHEA-COMP:9685"/>
        <dbReference type="Rhea" id="RHEA-COMP:9752"/>
        <dbReference type="Rhea" id="RHEA-COMP:9928"/>
        <dbReference type="ChEBI" id="CHEBI:15378"/>
        <dbReference type="ChEBI" id="CHEBI:29969"/>
        <dbReference type="ChEBI" id="CHEBI:64479"/>
        <dbReference type="ChEBI" id="CHEBI:78463"/>
        <dbReference type="ChEBI" id="CHEBI:78809"/>
        <dbReference type="EC" id="2.3.1.181"/>
    </reaction>
</comment>
<feature type="binding site" evidence="7">
    <location>
        <begin position="167"/>
        <end position="174"/>
    </location>
    <ligand>
        <name>substrate</name>
    </ligand>
</feature>
<dbReference type="InterPro" id="IPR004143">
    <property type="entry name" value="BPL_LPL_catalytic"/>
</dbReference>
<comment type="similarity">
    <text evidence="2 5">Belongs to the LipB family.</text>
</comment>
<evidence type="ECO:0000256" key="6">
    <source>
        <dbReference type="PIRSR" id="PIRSR016262-1"/>
    </source>
</evidence>
<sequence length="331" mass="37619">MVISTGSTQLTTLKNFLQHSRFWKKLVRFKVSVPITTPIEPAAEVLHHLQFTQLLPFKKGLEIQEKFVRANLDFKQLQSKIKKQLAELQEEYPKSVLNPAEKEIIDNILAMKPNPMVLTFQFEPTYTGGKRIKKMITKNLIEQFETFQPTGKSEKTVLAPKFVQTERGGQITFHGPGQVVAYLILDLKAFKDFSAKRLIYTIEHAAMNTLKETKISDTLLNIETKLTENTGVWTIYDAKIASIGIHVRRSITSHGVSINVNTDLSYMNSFDLCGIHNGKHTSVQEQRLDLQADPEIIAINFVKQLAKLLGINKIERTQVTKSDTLKKNNNK</sequence>
<dbReference type="NCBIfam" id="TIGR00214">
    <property type="entry name" value="lipB"/>
    <property type="match status" value="1"/>
</dbReference>
<dbReference type="EMBL" id="JAWIZZ010000046">
    <property type="protein sequence ID" value="KAK5779681.1"/>
    <property type="molecule type" value="Genomic_DNA"/>
</dbReference>
<dbReference type="EC" id="2.3.1.181" evidence="5"/>
<feature type="domain" description="BPL/LPL catalytic" evidence="9">
    <location>
        <begin position="111"/>
        <end position="313"/>
    </location>
</feature>
<comment type="caution">
    <text evidence="10">The sequence shown here is derived from an EMBL/GenBank/DDBJ whole genome shotgun (WGS) entry which is preliminary data.</text>
</comment>
<evidence type="ECO:0000256" key="3">
    <source>
        <dbReference type="ARBA" id="ARBA00022679"/>
    </source>
</evidence>
<comment type="function">
    <text evidence="5">Catalyzes the transfer of endogenously produced octanoic acid from octanoyl-acyl-carrier-protein onto the lipoyl domains of lipoate-dependent enzymes. Lipoyl-ACP can also act as a substrate although octanoyl-ACP is likely to be the physiological substrate.</text>
</comment>
<dbReference type="PANTHER" id="PTHR10993:SF7">
    <property type="entry name" value="LIPOYLTRANSFERASE 2, MITOCHONDRIAL-RELATED"/>
    <property type="match status" value="1"/>
</dbReference>
<dbReference type="Gene3D" id="3.30.930.10">
    <property type="entry name" value="Bira Bifunctional Protein, Domain 2"/>
    <property type="match status" value="1"/>
</dbReference>
<evidence type="ECO:0000256" key="7">
    <source>
        <dbReference type="PIRSR" id="PIRSR016262-2"/>
    </source>
</evidence>
<dbReference type="PANTHER" id="PTHR10993">
    <property type="entry name" value="OCTANOYLTRANSFERASE"/>
    <property type="match status" value="1"/>
</dbReference>
<dbReference type="InterPro" id="IPR045864">
    <property type="entry name" value="aa-tRNA-synth_II/BPL/LPL"/>
</dbReference>
<accession>A0AAN8A895</accession>
<evidence type="ECO:0000313" key="11">
    <source>
        <dbReference type="Proteomes" id="UP001306508"/>
    </source>
</evidence>
<evidence type="ECO:0000256" key="5">
    <source>
        <dbReference type="PIRNR" id="PIRNR016262"/>
    </source>
</evidence>
<evidence type="ECO:0000259" key="9">
    <source>
        <dbReference type="PROSITE" id="PS51733"/>
    </source>
</evidence>
<feature type="active site" description="Acyl-thioester intermediate" evidence="6">
    <location>
        <position position="273"/>
    </location>
</feature>
<keyword evidence="11" id="KW-1185">Reference proteome</keyword>
<dbReference type="InterPro" id="IPR020605">
    <property type="entry name" value="Octanoyltransferase_CS"/>
</dbReference>
<dbReference type="PIRSF" id="PIRSF016262">
    <property type="entry name" value="LPLase"/>
    <property type="match status" value="1"/>
</dbReference>
<feature type="binding site" evidence="7">
    <location>
        <begin position="242"/>
        <end position="244"/>
    </location>
    <ligand>
        <name>substrate</name>
    </ligand>
</feature>
<evidence type="ECO:0000256" key="2">
    <source>
        <dbReference type="ARBA" id="ARBA00007907"/>
    </source>
</evidence>
<reference evidence="11" key="1">
    <citation type="submission" date="2023-07" db="EMBL/GenBank/DDBJ databases">
        <title>A draft genome of Kazachstania heterogenica Y-27499.</title>
        <authorList>
            <person name="Donic C."/>
            <person name="Kralova J.S."/>
            <person name="Fidel L."/>
            <person name="Ben-Dor S."/>
            <person name="Jung S."/>
        </authorList>
    </citation>
    <scope>NUCLEOTIDE SEQUENCE [LARGE SCALE GENOMIC DNA]</scope>
    <source>
        <strain evidence="11">Y27499</strain>
    </source>
</reference>
<dbReference type="Proteomes" id="UP001306508">
    <property type="component" value="Unassembled WGS sequence"/>
</dbReference>
<evidence type="ECO:0000256" key="4">
    <source>
        <dbReference type="ARBA" id="ARBA00023315"/>
    </source>
</evidence>
<dbReference type="SUPFAM" id="SSF55681">
    <property type="entry name" value="Class II aaRS and biotin synthetases"/>
    <property type="match status" value="1"/>
</dbReference>
<evidence type="ECO:0000313" key="10">
    <source>
        <dbReference type="EMBL" id="KAK5779681.1"/>
    </source>
</evidence>
<feature type="binding site" evidence="7">
    <location>
        <begin position="255"/>
        <end position="257"/>
    </location>
    <ligand>
        <name>substrate</name>
    </ligand>
</feature>
<gene>
    <name evidence="10" type="ORF">RI543_002800</name>
</gene>
<evidence type="ECO:0000256" key="1">
    <source>
        <dbReference type="ARBA" id="ARBA00004821"/>
    </source>
</evidence>
<keyword evidence="4 5" id="KW-0012">Acyltransferase</keyword>
<dbReference type="Pfam" id="PF21948">
    <property type="entry name" value="LplA-B_cat"/>
    <property type="match status" value="1"/>
</dbReference>
<dbReference type="PROSITE" id="PS51733">
    <property type="entry name" value="BPL_LPL_CATALYTIC"/>
    <property type="match status" value="1"/>
</dbReference>